<dbReference type="Gene3D" id="3.90.1150.10">
    <property type="entry name" value="Aspartate Aminotransferase, domain 1"/>
    <property type="match status" value="1"/>
</dbReference>
<dbReference type="GO" id="GO:1901605">
    <property type="term" value="P:alpha-amino acid metabolic process"/>
    <property type="evidence" value="ECO:0007669"/>
    <property type="project" value="TreeGrafter"/>
</dbReference>
<evidence type="ECO:0000313" key="7">
    <source>
        <dbReference type="Proteomes" id="UP001224845"/>
    </source>
</evidence>
<reference evidence="6" key="1">
    <citation type="submission" date="2023-07" db="EMBL/GenBank/DDBJ databases">
        <title>Sorghum-associated microbial communities from plants grown in Nebraska, USA.</title>
        <authorList>
            <person name="Schachtman D."/>
        </authorList>
    </citation>
    <scope>NUCLEOTIDE SEQUENCE</scope>
    <source>
        <strain evidence="6">DS3315</strain>
    </source>
</reference>
<dbReference type="InterPro" id="IPR015422">
    <property type="entry name" value="PyrdxlP-dep_Trfase_small"/>
</dbReference>
<evidence type="ECO:0000256" key="1">
    <source>
        <dbReference type="ARBA" id="ARBA00001933"/>
    </source>
</evidence>
<name>A0AAW8ETR5_VARPD</name>
<dbReference type="EMBL" id="JAUSRV010000033">
    <property type="protein sequence ID" value="MDP9975352.1"/>
    <property type="molecule type" value="Genomic_DNA"/>
</dbReference>
<dbReference type="PANTHER" id="PTHR42790:SF19">
    <property type="entry name" value="KYNURENINE_ALPHA-AMINOADIPATE AMINOTRANSFERASE, MITOCHONDRIAL"/>
    <property type="match status" value="1"/>
</dbReference>
<dbReference type="GO" id="GO:0030170">
    <property type="term" value="F:pyridoxal phosphate binding"/>
    <property type="evidence" value="ECO:0007669"/>
    <property type="project" value="InterPro"/>
</dbReference>
<organism evidence="6 7">
    <name type="scientific">Variovorax paradoxus</name>
    <dbReference type="NCBI Taxonomy" id="34073"/>
    <lineage>
        <taxon>Bacteria</taxon>
        <taxon>Pseudomonadati</taxon>
        <taxon>Pseudomonadota</taxon>
        <taxon>Betaproteobacteria</taxon>
        <taxon>Burkholderiales</taxon>
        <taxon>Comamonadaceae</taxon>
        <taxon>Variovorax</taxon>
    </lineage>
</organism>
<dbReference type="Pfam" id="PF00155">
    <property type="entry name" value="Aminotran_1_2"/>
    <property type="match status" value="1"/>
</dbReference>
<dbReference type="AlphaFoldDB" id="A0AAW8ETR5"/>
<accession>A0AAW8ETR5</accession>
<dbReference type="CDD" id="cd00609">
    <property type="entry name" value="AAT_like"/>
    <property type="match status" value="1"/>
</dbReference>
<evidence type="ECO:0000259" key="5">
    <source>
        <dbReference type="Pfam" id="PF00155"/>
    </source>
</evidence>
<dbReference type="Gene3D" id="3.40.640.10">
    <property type="entry name" value="Type I PLP-dependent aspartate aminotransferase-like (Major domain)"/>
    <property type="match status" value="1"/>
</dbReference>
<sequence length="431" mass="48187">MSEIIDVKTQQPASSRLQVMNFLNEIAEKYPRAISFASGRPAERFFDLQSSGEHISHFIQHFAETNRLGVDAAFNRLAQYGRTNGIINSLISRQIANDEKIDCNADQVIVTAGCQEAMDLCLTTLCPDPKDVVLARTPTYIGITGVADLNGIPLVPFECTRPEEFVTELRAATVRAENQGLRPRALYLIPDFDNPTGASLPRETREEIIEFCAAKEIVVLEDNPYGLFRFEEAPIPTMFTLDRRGCVIYLGTYSKTICPALRVGYAILPERLFGKKDRSILLMDQLSQAKSFGTVNTSQLAQAIVGGVLLKENFSLAKIVSRTTQFYRTNRDTLIAALGREFGSNGRKLQWNIPAGGFFLTVTLPFEFTDKEAEICARDYEVLVMPLAFFSLNDSKHRGVRLAFSNTTSEFISEGISRFRRFVNDHQPIPA</sequence>
<evidence type="ECO:0000256" key="4">
    <source>
        <dbReference type="ARBA" id="ARBA00022898"/>
    </source>
</evidence>
<gene>
    <name evidence="6" type="ORF">J2W39_006642</name>
</gene>
<dbReference type="InterPro" id="IPR050859">
    <property type="entry name" value="Class-I_PLP-dep_aminotransf"/>
</dbReference>
<evidence type="ECO:0000256" key="2">
    <source>
        <dbReference type="ARBA" id="ARBA00022576"/>
    </source>
</evidence>
<proteinExistence type="predicted"/>
<dbReference type="InterPro" id="IPR015421">
    <property type="entry name" value="PyrdxlP-dep_Trfase_major"/>
</dbReference>
<keyword evidence="3 6" id="KW-0808">Transferase</keyword>
<keyword evidence="4" id="KW-0663">Pyridoxal phosphate</keyword>
<dbReference type="SUPFAM" id="SSF53383">
    <property type="entry name" value="PLP-dependent transferases"/>
    <property type="match status" value="1"/>
</dbReference>
<dbReference type="RefSeq" id="WP_307597305.1">
    <property type="nucleotide sequence ID" value="NZ_JAUSRV010000033.1"/>
</dbReference>
<dbReference type="InterPro" id="IPR015424">
    <property type="entry name" value="PyrdxlP-dep_Trfase"/>
</dbReference>
<evidence type="ECO:0000313" key="6">
    <source>
        <dbReference type="EMBL" id="MDP9975352.1"/>
    </source>
</evidence>
<dbReference type="EC" id="2.6.1.103" evidence="6"/>
<keyword evidence="2 6" id="KW-0032">Aminotransferase</keyword>
<evidence type="ECO:0000256" key="3">
    <source>
        <dbReference type="ARBA" id="ARBA00022679"/>
    </source>
</evidence>
<dbReference type="Proteomes" id="UP001224845">
    <property type="component" value="Unassembled WGS sequence"/>
</dbReference>
<dbReference type="GO" id="GO:0008483">
    <property type="term" value="F:transaminase activity"/>
    <property type="evidence" value="ECO:0007669"/>
    <property type="project" value="UniProtKB-KW"/>
</dbReference>
<protein>
    <submittedName>
        <fullName evidence="6">(S)-3,5-dihydroxyphenylglycine transaminase</fullName>
        <ecNumber evidence="6">2.6.1.103</ecNumber>
    </submittedName>
</protein>
<dbReference type="InterPro" id="IPR004839">
    <property type="entry name" value="Aminotransferase_I/II_large"/>
</dbReference>
<dbReference type="PANTHER" id="PTHR42790">
    <property type="entry name" value="AMINOTRANSFERASE"/>
    <property type="match status" value="1"/>
</dbReference>
<comment type="caution">
    <text evidence="6">The sequence shown here is derived from an EMBL/GenBank/DDBJ whole genome shotgun (WGS) entry which is preliminary data.</text>
</comment>
<feature type="domain" description="Aminotransferase class I/classII large" evidence="5">
    <location>
        <begin position="72"/>
        <end position="418"/>
    </location>
</feature>
<comment type="cofactor">
    <cofactor evidence="1">
        <name>pyridoxal 5'-phosphate</name>
        <dbReference type="ChEBI" id="CHEBI:597326"/>
    </cofactor>
</comment>